<dbReference type="Proteomes" id="UP000663838">
    <property type="component" value="Unassembled WGS sequence"/>
</dbReference>
<feature type="compositionally biased region" description="Basic and acidic residues" evidence="1">
    <location>
        <begin position="435"/>
        <end position="448"/>
    </location>
</feature>
<dbReference type="AlphaFoldDB" id="A0A821QF01"/>
<sequence length="566" mass="65374">MDALRIFELQDPEKLRKSYLEFISSFELNMCRYAAYKSEIFDSFPTNVCGRTYNEIEDSCVNSWNRYKQLTWRAYRSIDQLAQTDDAKHLQLDLKLVGVRHFDRLNRIFHYLVFSYEPADITDDGIQSAAGALYGGIDGYDNLQKAVREWVRKHVLNTFSVGIAWLTQMYIYLLDMFREKVKNYLLAPGRYNHLAKHTIFLNGIDLEYHKIVRPWIRKAVRAIRDTCDSMSEYAHHDITARLKKIVFSIPTSIEHKLFDQPLNNIFIQTEDDKKLNKYTPATISDLFKSIPAQKILDHIYGSESYLTQNRNPQTLNHHVSGRNIIMELYRAKCGFIIYSALSQFNSNVVIRIQTYSSMKTLHTSVDHLSLHSKLDRMPLDQISHMANVDRNATLLELEDLENELGRIVVTQKLVNNAINAMSSSQLMSSMNERSQQQDHESARESGRRHVEYLREKRNYAKTAAQNEQPGYRRLSASNDNTNSLDMDENALMTETDETRARFLLLRLLQRHDEEDLGLGLESKDSLKQDELDPSSLAHAYIDNEALDYNAATTKAAAALATIHPNP</sequence>
<evidence type="ECO:0000256" key="1">
    <source>
        <dbReference type="SAM" id="MobiDB-lite"/>
    </source>
</evidence>
<proteinExistence type="predicted"/>
<evidence type="ECO:0000313" key="5">
    <source>
        <dbReference type="EMBL" id="CAF4740647.1"/>
    </source>
</evidence>
<dbReference type="Proteomes" id="UP000663851">
    <property type="component" value="Unassembled WGS sequence"/>
</dbReference>
<evidence type="ECO:0000313" key="8">
    <source>
        <dbReference type="Proteomes" id="UP000663873"/>
    </source>
</evidence>
<name>A0A821QF01_9BILA</name>
<gene>
    <name evidence="4" type="ORF">HFQ381_LOCUS27776</name>
    <name evidence="6" type="ORF">QYT958_LOCUS25278</name>
    <name evidence="2" type="ORF">TIS948_LOCUS19518</name>
    <name evidence="5" type="ORF">TOA249_LOCUS19640</name>
    <name evidence="3" type="ORF">UJA718_LOCUS19697</name>
</gene>
<feature type="region of interest" description="Disordered" evidence="1">
    <location>
        <begin position="426"/>
        <end position="448"/>
    </location>
</feature>
<protein>
    <submittedName>
        <fullName evidence="6">Uncharacterized protein</fullName>
    </submittedName>
</protein>
<evidence type="ECO:0000313" key="3">
    <source>
        <dbReference type="EMBL" id="CAF4409277.1"/>
    </source>
</evidence>
<reference evidence="6" key="1">
    <citation type="submission" date="2021-02" db="EMBL/GenBank/DDBJ databases">
        <authorList>
            <person name="Nowell W R."/>
        </authorList>
    </citation>
    <scope>NUCLEOTIDE SEQUENCE</scope>
</reference>
<evidence type="ECO:0000313" key="2">
    <source>
        <dbReference type="EMBL" id="CAF3313622.1"/>
    </source>
</evidence>
<keyword evidence="8" id="KW-1185">Reference proteome</keyword>
<accession>A0A821QF01</accession>
<dbReference type="EMBL" id="CAJNXB010003428">
    <property type="protein sequence ID" value="CAF3313622.1"/>
    <property type="molecule type" value="Genomic_DNA"/>
</dbReference>
<dbReference type="OrthoDB" id="9997293at2759"/>
<dbReference type="Proteomes" id="UP000663825">
    <property type="component" value="Unassembled WGS sequence"/>
</dbReference>
<dbReference type="EMBL" id="CAJOBS010001548">
    <property type="protein sequence ID" value="CAF4740647.1"/>
    <property type="molecule type" value="Genomic_DNA"/>
</dbReference>
<evidence type="ECO:0000313" key="6">
    <source>
        <dbReference type="EMBL" id="CAF4824650.1"/>
    </source>
</evidence>
<dbReference type="EMBL" id="CAJOBP010003538">
    <property type="protein sequence ID" value="CAF4409277.1"/>
    <property type="molecule type" value="Genomic_DNA"/>
</dbReference>
<dbReference type="EMBL" id="CAJOBO010003707">
    <property type="protein sequence ID" value="CAF4501136.1"/>
    <property type="molecule type" value="Genomic_DNA"/>
</dbReference>
<organism evidence="6 7">
    <name type="scientific">Rotaria socialis</name>
    <dbReference type="NCBI Taxonomy" id="392032"/>
    <lineage>
        <taxon>Eukaryota</taxon>
        <taxon>Metazoa</taxon>
        <taxon>Spiralia</taxon>
        <taxon>Gnathifera</taxon>
        <taxon>Rotifera</taxon>
        <taxon>Eurotatoria</taxon>
        <taxon>Bdelloidea</taxon>
        <taxon>Philodinida</taxon>
        <taxon>Philodinidae</taxon>
        <taxon>Rotaria</taxon>
    </lineage>
</organism>
<dbReference type="Proteomes" id="UP000663848">
    <property type="component" value="Unassembled WGS sequence"/>
</dbReference>
<comment type="caution">
    <text evidence="6">The sequence shown here is derived from an EMBL/GenBank/DDBJ whole genome shotgun (WGS) entry which is preliminary data.</text>
</comment>
<dbReference type="EMBL" id="CAJOBR010005649">
    <property type="protein sequence ID" value="CAF4824650.1"/>
    <property type="molecule type" value="Genomic_DNA"/>
</dbReference>
<feature type="compositionally biased region" description="Polar residues" evidence="1">
    <location>
        <begin position="475"/>
        <end position="484"/>
    </location>
</feature>
<evidence type="ECO:0000313" key="7">
    <source>
        <dbReference type="Proteomes" id="UP000663848"/>
    </source>
</evidence>
<feature type="region of interest" description="Disordered" evidence="1">
    <location>
        <begin position="463"/>
        <end position="485"/>
    </location>
</feature>
<dbReference type="Proteomes" id="UP000663873">
    <property type="component" value="Unassembled WGS sequence"/>
</dbReference>
<evidence type="ECO:0000313" key="4">
    <source>
        <dbReference type="EMBL" id="CAF4501136.1"/>
    </source>
</evidence>